<feature type="transmembrane region" description="Helical" evidence="7">
    <location>
        <begin position="245"/>
        <end position="265"/>
    </location>
</feature>
<proteinExistence type="predicted"/>
<dbReference type="OrthoDB" id="6111975at2"/>
<dbReference type="PROSITE" id="PS00108">
    <property type="entry name" value="PROTEIN_KINASE_ST"/>
    <property type="match status" value="1"/>
</dbReference>
<evidence type="ECO:0000256" key="7">
    <source>
        <dbReference type="SAM" id="Phobius"/>
    </source>
</evidence>
<keyword evidence="3 9" id="KW-0418">Kinase</keyword>
<dbReference type="SUPFAM" id="SSF56112">
    <property type="entry name" value="Protein kinase-like (PK-like)"/>
    <property type="match status" value="1"/>
</dbReference>
<comment type="caution">
    <text evidence="9">The sequence shown here is derived from an EMBL/GenBank/DDBJ whole genome shotgun (WGS) entry which is preliminary data.</text>
</comment>
<keyword evidence="7" id="KW-0472">Membrane</keyword>
<evidence type="ECO:0000256" key="2">
    <source>
        <dbReference type="ARBA" id="ARBA00022741"/>
    </source>
</evidence>
<dbReference type="SMART" id="SM00220">
    <property type="entry name" value="S_TKc"/>
    <property type="match status" value="1"/>
</dbReference>
<feature type="transmembrane region" description="Helical" evidence="7">
    <location>
        <begin position="212"/>
        <end position="233"/>
    </location>
</feature>
<dbReference type="PROSITE" id="PS00107">
    <property type="entry name" value="PROTEIN_KINASE_ATP"/>
    <property type="match status" value="1"/>
</dbReference>
<dbReference type="CDD" id="cd14014">
    <property type="entry name" value="STKc_PknB_like"/>
    <property type="match status" value="1"/>
</dbReference>
<feature type="transmembrane region" description="Helical" evidence="7">
    <location>
        <begin position="125"/>
        <end position="146"/>
    </location>
</feature>
<dbReference type="EMBL" id="SJPY01000002">
    <property type="protein sequence ID" value="TWU44188.1"/>
    <property type="molecule type" value="Genomic_DNA"/>
</dbReference>
<sequence length="577" mass="63845">MSPEQYAAAKIVFLKAMGLPADQRDAMCKVEAGSDPDVLNEVRTLLKHHNDASLLKTMVPTSVPTPLVDTDELPRTMDSVEPPGSPISRQSGGVSRIDVVDDRSASDLETRMNASTRQFLRQRMMIAVTVLTLVLIAIRFGALILGDPARDNAVRFGLVFILVSVLLFLKFKQNVSLRTLRILVAIVIAMPMLEVIEIQIQECEDLALAGRLVEIPVLMLSIHLVTALLISLYSTFLPSTWKRTAIVTTLMALTPSLVAWIQGSVSESLVDARMVPFAGPLLTTLTAAVATAGAHFVHRMRLEAEDARSYGQYRLLEEIGRGGMGVVYRAEHRMLKRPAAIKLIHSESAAQENEIKQFEQEVQISATLTHWNTVQIYDYGTTEAGDFFYVMEYLEGETLAERLRRERIRRERPLNESEMKAIALQLCDGLAEAHAKGMIHRDLKPANIFLANIGGQSNVVKIVDFGLAVVVSDDMRVRAAGTPGYMSPEQITGGTLDGRSDIYAIGCVMYECLTGQSVFPSSRLHEVLQSHLFKIPDFNDLDSIAPAFRPVVQKCLAKQPDDRFDNVSELRRCLADA</sequence>
<keyword evidence="1 9" id="KW-0808">Transferase</keyword>
<dbReference type="PANTHER" id="PTHR43289:SF6">
    <property type="entry name" value="SERINE_THREONINE-PROTEIN KINASE NEKL-3"/>
    <property type="match status" value="1"/>
</dbReference>
<feature type="binding site" evidence="5">
    <location>
        <position position="342"/>
    </location>
    <ligand>
        <name>ATP</name>
        <dbReference type="ChEBI" id="CHEBI:30616"/>
    </ligand>
</feature>
<dbReference type="GO" id="GO:0005524">
    <property type="term" value="F:ATP binding"/>
    <property type="evidence" value="ECO:0007669"/>
    <property type="project" value="UniProtKB-UniRule"/>
</dbReference>
<accession>A0A5C6E5T9</accession>
<evidence type="ECO:0000313" key="9">
    <source>
        <dbReference type="EMBL" id="TWU44188.1"/>
    </source>
</evidence>
<dbReference type="GO" id="GO:0004674">
    <property type="term" value="F:protein serine/threonine kinase activity"/>
    <property type="evidence" value="ECO:0007669"/>
    <property type="project" value="UniProtKB-EC"/>
</dbReference>
<dbReference type="EC" id="2.7.11.1" evidence="9"/>
<evidence type="ECO:0000256" key="3">
    <source>
        <dbReference type="ARBA" id="ARBA00022777"/>
    </source>
</evidence>
<evidence type="ECO:0000256" key="5">
    <source>
        <dbReference type="PROSITE-ProRule" id="PRU10141"/>
    </source>
</evidence>
<evidence type="ECO:0000259" key="8">
    <source>
        <dbReference type="PROSITE" id="PS50011"/>
    </source>
</evidence>
<dbReference type="Pfam" id="PF00069">
    <property type="entry name" value="Pkinase"/>
    <property type="match status" value="1"/>
</dbReference>
<dbReference type="RefSeq" id="WP_146599194.1">
    <property type="nucleotide sequence ID" value="NZ_SJPY01000002.1"/>
</dbReference>
<dbReference type="AlphaFoldDB" id="A0A5C6E5T9"/>
<dbReference type="Gene3D" id="3.30.200.20">
    <property type="entry name" value="Phosphorylase Kinase, domain 1"/>
    <property type="match status" value="1"/>
</dbReference>
<keyword evidence="7" id="KW-1133">Transmembrane helix</keyword>
<dbReference type="Gene3D" id="1.10.510.10">
    <property type="entry name" value="Transferase(Phosphotransferase) domain 1"/>
    <property type="match status" value="1"/>
</dbReference>
<organism evidence="9 10">
    <name type="scientific">Novipirellula aureliae</name>
    <dbReference type="NCBI Taxonomy" id="2527966"/>
    <lineage>
        <taxon>Bacteria</taxon>
        <taxon>Pseudomonadati</taxon>
        <taxon>Planctomycetota</taxon>
        <taxon>Planctomycetia</taxon>
        <taxon>Pirellulales</taxon>
        <taxon>Pirellulaceae</taxon>
        <taxon>Novipirellula</taxon>
    </lineage>
</organism>
<evidence type="ECO:0000256" key="1">
    <source>
        <dbReference type="ARBA" id="ARBA00022679"/>
    </source>
</evidence>
<feature type="transmembrane region" description="Helical" evidence="7">
    <location>
        <begin position="152"/>
        <end position="169"/>
    </location>
</feature>
<name>A0A5C6E5T9_9BACT</name>
<dbReference type="InterPro" id="IPR011009">
    <property type="entry name" value="Kinase-like_dom_sf"/>
</dbReference>
<reference evidence="9 10" key="1">
    <citation type="submission" date="2019-02" db="EMBL/GenBank/DDBJ databases">
        <title>Deep-cultivation of Planctomycetes and their phenomic and genomic characterization uncovers novel biology.</title>
        <authorList>
            <person name="Wiegand S."/>
            <person name="Jogler M."/>
            <person name="Boedeker C."/>
            <person name="Pinto D."/>
            <person name="Vollmers J."/>
            <person name="Rivas-Marin E."/>
            <person name="Kohn T."/>
            <person name="Peeters S.H."/>
            <person name="Heuer A."/>
            <person name="Rast P."/>
            <person name="Oberbeckmann S."/>
            <person name="Bunk B."/>
            <person name="Jeske O."/>
            <person name="Meyerdierks A."/>
            <person name="Storesund J.E."/>
            <person name="Kallscheuer N."/>
            <person name="Luecker S."/>
            <person name="Lage O.M."/>
            <person name="Pohl T."/>
            <person name="Merkel B.J."/>
            <person name="Hornburger P."/>
            <person name="Mueller R.-W."/>
            <person name="Bruemmer F."/>
            <person name="Labrenz M."/>
            <person name="Spormann A.M."/>
            <person name="Op Den Camp H."/>
            <person name="Overmann J."/>
            <person name="Amann R."/>
            <person name="Jetten M.S.M."/>
            <person name="Mascher T."/>
            <person name="Medema M.H."/>
            <person name="Devos D.P."/>
            <person name="Kaster A.-K."/>
            <person name="Ovreas L."/>
            <person name="Rohde M."/>
            <person name="Galperin M.Y."/>
            <person name="Jogler C."/>
        </authorList>
    </citation>
    <scope>NUCLEOTIDE SEQUENCE [LARGE SCALE GENOMIC DNA]</scope>
    <source>
        <strain evidence="9 10">Q31b</strain>
    </source>
</reference>
<keyword evidence="2 5" id="KW-0547">Nucleotide-binding</keyword>
<evidence type="ECO:0000256" key="6">
    <source>
        <dbReference type="SAM" id="MobiDB-lite"/>
    </source>
</evidence>
<dbReference type="InterPro" id="IPR000719">
    <property type="entry name" value="Prot_kinase_dom"/>
</dbReference>
<keyword evidence="7" id="KW-0812">Transmembrane</keyword>
<evidence type="ECO:0000256" key="4">
    <source>
        <dbReference type="ARBA" id="ARBA00022840"/>
    </source>
</evidence>
<dbReference type="Proteomes" id="UP000315471">
    <property type="component" value="Unassembled WGS sequence"/>
</dbReference>
<gene>
    <name evidence="9" type="primary">pkn1_5</name>
    <name evidence="9" type="ORF">Q31b_17240</name>
</gene>
<dbReference type="PROSITE" id="PS50011">
    <property type="entry name" value="PROTEIN_KINASE_DOM"/>
    <property type="match status" value="1"/>
</dbReference>
<keyword evidence="10" id="KW-1185">Reference proteome</keyword>
<evidence type="ECO:0000313" key="10">
    <source>
        <dbReference type="Proteomes" id="UP000315471"/>
    </source>
</evidence>
<dbReference type="InterPro" id="IPR017441">
    <property type="entry name" value="Protein_kinase_ATP_BS"/>
</dbReference>
<feature type="transmembrane region" description="Helical" evidence="7">
    <location>
        <begin position="181"/>
        <end position="200"/>
    </location>
</feature>
<keyword evidence="4 5" id="KW-0067">ATP-binding</keyword>
<dbReference type="InterPro" id="IPR008271">
    <property type="entry name" value="Ser/Thr_kinase_AS"/>
</dbReference>
<feature type="transmembrane region" description="Helical" evidence="7">
    <location>
        <begin position="277"/>
        <end position="298"/>
    </location>
</feature>
<protein>
    <submittedName>
        <fullName evidence="9">Serine/threonine-protein kinase Pkn1</fullName>
        <ecNumber evidence="9">2.7.11.1</ecNumber>
    </submittedName>
</protein>
<feature type="domain" description="Protein kinase" evidence="8">
    <location>
        <begin position="313"/>
        <end position="577"/>
    </location>
</feature>
<dbReference type="PANTHER" id="PTHR43289">
    <property type="entry name" value="MITOGEN-ACTIVATED PROTEIN KINASE KINASE KINASE 20-RELATED"/>
    <property type="match status" value="1"/>
</dbReference>
<feature type="region of interest" description="Disordered" evidence="6">
    <location>
        <begin position="65"/>
        <end position="92"/>
    </location>
</feature>